<dbReference type="Proteomes" id="UP001265746">
    <property type="component" value="Unassembled WGS sequence"/>
</dbReference>
<dbReference type="CDD" id="cd04301">
    <property type="entry name" value="NAT_SF"/>
    <property type="match status" value="1"/>
</dbReference>
<protein>
    <recommendedName>
        <fullName evidence="1">N-acetyltransferase domain-containing protein</fullName>
    </recommendedName>
</protein>
<sequence length="240" mass="27590">MAFQLQDIDPETDFQSLARCLLDAYQDPPQRFLHILLPVFGPSQEAREAAIQEAGERLKLWHSLDPSSHWQKAVDVTGKIVGGAAWNIHRTNPFAEPHPMEATWFPNDSSRTFAEKALENYGRPRFEAAQRPHLYLFNVFVHPDFRRKGVGQKFLDWGMNRADELGLEFFLDATPQGKPLYDANGFIVVEENVTAPTTDNPDEKWKETEEKVSPFTFWLMWRPVGGKYEEGKTIKPWESA</sequence>
<dbReference type="EMBL" id="JAUJFL010000006">
    <property type="protein sequence ID" value="KAK2600554.1"/>
    <property type="molecule type" value="Genomic_DNA"/>
</dbReference>
<accession>A0AAD9S945</accession>
<feature type="domain" description="N-acetyltransferase" evidence="1">
    <location>
        <begin position="71"/>
        <end position="225"/>
    </location>
</feature>
<evidence type="ECO:0000313" key="3">
    <source>
        <dbReference type="Proteomes" id="UP001265746"/>
    </source>
</evidence>
<dbReference type="Pfam" id="PF00583">
    <property type="entry name" value="Acetyltransf_1"/>
    <property type="match status" value="1"/>
</dbReference>
<dbReference type="PROSITE" id="PS51186">
    <property type="entry name" value="GNAT"/>
    <property type="match status" value="1"/>
</dbReference>
<evidence type="ECO:0000313" key="2">
    <source>
        <dbReference type="EMBL" id="KAK2600554.1"/>
    </source>
</evidence>
<keyword evidence="3" id="KW-1185">Reference proteome</keyword>
<dbReference type="InterPro" id="IPR000182">
    <property type="entry name" value="GNAT_dom"/>
</dbReference>
<dbReference type="GO" id="GO:0016747">
    <property type="term" value="F:acyltransferase activity, transferring groups other than amino-acyl groups"/>
    <property type="evidence" value="ECO:0007669"/>
    <property type="project" value="InterPro"/>
</dbReference>
<organism evidence="2 3">
    <name type="scientific">Phomopsis amygdali</name>
    <name type="common">Fusicoccum amygdali</name>
    <dbReference type="NCBI Taxonomy" id="1214568"/>
    <lineage>
        <taxon>Eukaryota</taxon>
        <taxon>Fungi</taxon>
        <taxon>Dikarya</taxon>
        <taxon>Ascomycota</taxon>
        <taxon>Pezizomycotina</taxon>
        <taxon>Sordariomycetes</taxon>
        <taxon>Sordariomycetidae</taxon>
        <taxon>Diaporthales</taxon>
        <taxon>Diaporthaceae</taxon>
        <taxon>Diaporthe</taxon>
    </lineage>
</organism>
<name>A0AAD9S945_PHOAM</name>
<dbReference type="PANTHER" id="PTHR42791">
    <property type="entry name" value="GNAT FAMILY ACETYLTRANSFERASE"/>
    <property type="match status" value="1"/>
</dbReference>
<dbReference type="InterPro" id="IPR052523">
    <property type="entry name" value="Trichothecene_AcTrans"/>
</dbReference>
<dbReference type="Gene3D" id="3.40.630.30">
    <property type="match status" value="1"/>
</dbReference>
<comment type="caution">
    <text evidence="2">The sequence shown here is derived from an EMBL/GenBank/DDBJ whole genome shotgun (WGS) entry which is preliminary data.</text>
</comment>
<evidence type="ECO:0000259" key="1">
    <source>
        <dbReference type="PROSITE" id="PS51186"/>
    </source>
</evidence>
<dbReference type="SUPFAM" id="SSF55729">
    <property type="entry name" value="Acyl-CoA N-acyltransferases (Nat)"/>
    <property type="match status" value="1"/>
</dbReference>
<proteinExistence type="predicted"/>
<gene>
    <name evidence="2" type="ORF">N8I77_010079</name>
</gene>
<dbReference type="PANTHER" id="PTHR42791:SF5">
    <property type="entry name" value="HYPOTHETICAL ACETYLTRANSFERASE (EUROFUNG)"/>
    <property type="match status" value="1"/>
</dbReference>
<dbReference type="AlphaFoldDB" id="A0AAD9S945"/>
<reference evidence="2" key="1">
    <citation type="submission" date="2023-06" db="EMBL/GenBank/DDBJ databases">
        <authorList>
            <person name="Noh H."/>
        </authorList>
    </citation>
    <scope>NUCLEOTIDE SEQUENCE</scope>
    <source>
        <strain evidence="2">DUCC20226</strain>
    </source>
</reference>
<dbReference type="InterPro" id="IPR016181">
    <property type="entry name" value="Acyl_CoA_acyltransferase"/>
</dbReference>